<dbReference type="GO" id="GO:0008514">
    <property type="term" value="F:organic anion transmembrane transporter activity"/>
    <property type="evidence" value="ECO:0007669"/>
    <property type="project" value="UniProtKB-ARBA"/>
</dbReference>
<dbReference type="GO" id="GO:0005886">
    <property type="term" value="C:plasma membrane"/>
    <property type="evidence" value="ECO:0007669"/>
    <property type="project" value="TreeGrafter"/>
</dbReference>
<proteinExistence type="predicted"/>
<dbReference type="Pfam" id="PF00939">
    <property type="entry name" value="Na_sulph_symp"/>
    <property type="match status" value="1"/>
</dbReference>
<feature type="transmembrane region" description="Helical" evidence="5">
    <location>
        <begin position="339"/>
        <end position="358"/>
    </location>
</feature>
<feature type="transmembrane region" description="Helical" evidence="5">
    <location>
        <begin position="200"/>
        <end position="223"/>
    </location>
</feature>
<evidence type="ECO:0000256" key="2">
    <source>
        <dbReference type="ARBA" id="ARBA00022692"/>
    </source>
</evidence>
<dbReference type="Proteomes" id="UP000019141">
    <property type="component" value="Unassembled WGS sequence"/>
</dbReference>
<evidence type="ECO:0000256" key="4">
    <source>
        <dbReference type="ARBA" id="ARBA00023136"/>
    </source>
</evidence>
<dbReference type="GO" id="GO:1905039">
    <property type="term" value="P:carboxylic acid transmembrane transport"/>
    <property type="evidence" value="ECO:0007669"/>
    <property type="project" value="UniProtKB-ARBA"/>
</dbReference>
<feature type="transmembrane region" description="Helical" evidence="5">
    <location>
        <begin position="303"/>
        <end position="327"/>
    </location>
</feature>
<feature type="transmembrane region" description="Helical" evidence="5">
    <location>
        <begin position="173"/>
        <end position="193"/>
    </location>
</feature>
<evidence type="ECO:0008006" key="8">
    <source>
        <dbReference type="Google" id="ProtNLM"/>
    </source>
</evidence>
<keyword evidence="7" id="KW-1185">Reference proteome</keyword>
<keyword evidence="3 5" id="KW-1133">Transmembrane helix</keyword>
<dbReference type="InterPro" id="IPR001898">
    <property type="entry name" value="SLC13A/DASS"/>
</dbReference>
<dbReference type="AlphaFoldDB" id="W4L6N1"/>
<feature type="transmembrane region" description="Helical" evidence="5">
    <location>
        <begin position="73"/>
        <end position="92"/>
    </location>
</feature>
<evidence type="ECO:0000313" key="6">
    <source>
        <dbReference type="EMBL" id="ETW93559.1"/>
    </source>
</evidence>
<evidence type="ECO:0000256" key="3">
    <source>
        <dbReference type="ARBA" id="ARBA00022989"/>
    </source>
</evidence>
<dbReference type="HOGENOM" id="CLU_005170_0_1_7"/>
<protein>
    <recommendedName>
        <fullName evidence="8">Sodium:sulfate symporter</fullName>
    </recommendedName>
</protein>
<feature type="transmembrane region" description="Helical" evidence="5">
    <location>
        <begin position="378"/>
        <end position="400"/>
    </location>
</feature>
<reference evidence="6 7" key="1">
    <citation type="journal article" date="2014" name="Nature">
        <title>An environmental bacterial taxon with a large and distinct metabolic repertoire.</title>
        <authorList>
            <person name="Wilson M.C."/>
            <person name="Mori T."/>
            <person name="Ruckert C."/>
            <person name="Uria A.R."/>
            <person name="Helf M.J."/>
            <person name="Takada K."/>
            <person name="Gernert C."/>
            <person name="Steffens U.A."/>
            <person name="Heycke N."/>
            <person name="Schmitt S."/>
            <person name="Rinke C."/>
            <person name="Helfrich E.J."/>
            <person name="Brachmann A.O."/>
            <person name="Gurgui C."/>
            <person name="Wakimoto T."/>
            <person name="Kracht M."/>
            <person name="Crusemann M."/>
            <person name="Hentschel U."/>
            <person name="Abe I."/>
            <person name="Matsunaga S."/>
            <person name="Kalinowski J."/>
            <person name="Takeyama H."/>
            <person name="Piel J."/>
        </authorList>
    </citation>
    <scope>NUCLEOTIDE SEQUENCE [LARGE SCALE GENOMIC DNA]</scope>
    <source>
        <strain evidence="7">TSY1</strain>
    </source>
</reference>
<keyword evidence="4 5" id="KW-0472">Membrane</keyword>
<evidence type="ECO:0000256" key="5">
    <source>
        <dbReference type="SAM" id="Phobius"/>
    </source>
</evidence>
<feature type="transmembrane region" description="Helical" evidence="5">
    <location>
        <begin position="20"/>
        <end position="39"/>
    </location>
</feature>
<dbReference type="PANTHER" id="PTHR10283:SF82">
    <property type="entry name" value="SOLUTE CARRIER FAMILY 13 MEMBER 2"/>
    <property type="match status" value="1"/>
</dbReference>
<evidence type="ECO:0000256" key="1">
    <source>
        <dbReference type="ARBA" id="ARBA00004141"/>
    </source>
</evidence>
<feature type="transmembrane region" description="Helical" evidence="5">
    <location>
        <begin position="421"/>
        <end position="444"/>
    </location>
</feature>
<comment type="caution">
    <text evidence="6">The sequence shown here is derived from an EMBL/GenBank/DDBJ whole genome shotgun (WGS) entry which is preliminary data.</text>
</comment>
<gene>
    <name evidence="6" type="ORF">ETSY1_38675</name>
</gene>
<feature type="transmembrane region" description="Helical" evidence="5">
    <location>
        <begin position="272"/>
        <end position="291"/>
    </location>
</feature>
<keyword evidence="2 5" id="KW-0812">Transmembrane</keyword>
<sequence length="457" mass="49209">MLPLLTGLSIAMFLWPTPEDLSPAGQSALAIAILAVGLWSTEILPMAVTGMAVVVMLVLFGAVPAYQSALHGFAQPVAYFLIGVLTLGLAVSKSGLANRMARFFLHRCRGQRQALYAQLLLAFPVLTLVLPSATTRTGILIHVYAQALELSGVRPDSHLSRAIMMALNSINRLASTVLLTGGITPVVSASLIGQVSWSRWFVLMSVPYGVLLLVGAILIHRLYRRGFEGTPLTVPEMEAEPLSPAEWRTIAITIGASLLWLSDAWHQWHPALPALIAWICLLSPKIGVLSWREFEHDIGWSNFFVLATSLSLANALIQSGAGAWLATRLIEQVPVMQQYPLLTVLGLLIVSTPIRLLIPNITGFLAITIPLAMSIGAASGLNPIVCGLLVMIAGDAVLYYPAQSASSLVVHERGFLSAAEIFRFGIMMTVVAYLIAFGVALPYWTAVGEPLQRLPIP</sequence>
<dbReference type="PANTHER" id="PTHR10283">
    <property type="entry name" value="SOLUTE CARRIER FAMILY 13 MEMBER"/>
    <property type="match status" value="1"/>
</dbReference>
<comment type="subcellular location">
    <subcellularLocation>
        <location evidence="1">Membrane</location>
        <topology evidence="1">Multi-pass membrane protein</topology>
    </subcellularLocation>
</comment>
<evidence type="ECO:0000313" key="7">
    <source>
        <dbReference type="Proteomes" id="UP000019141"/>
    </source>
</evidence>
<feature type="transmembrane region" description="Helical" evidence="5">
    <location>
        <begin position="46"/>
        <end position="67"/>
    </location>
</feature>
<accession>W4L6N1</accession>
<name>W4L6N1_ENTF1</name>
<dbReference type="EMBL" id="AZHW01001215">
    <property type="protein sequence ID" value="ETW93559.1"/>
    <property type="molecule type" value="Genomic_DNA"/>
</dbReference>
<organism evidence="6 7">
    <name type="scientific">Entotheonella factor</name>
    <dbReference type="NCBI Taxonomy" id="1429438"/>
    <lineage>
        <taxon>Bacteria</taxon>
        <taxon>Pseudomonadati</taxon>
        <taxon>Nitrospinota/Tectimicrobiota group</taxon>
        <taxon>Candidatus Tectimicrobiota</taxon>
        <taxon>Candidatus Entotheonellia</taxon>
        <taxon>Candidatus Entotheonellales</taxon>
        <taxon>Candidatus Entotheonellaceae</taxon>
        <taxon>Candidatus Entotheonella</taxon>
    </lineage>
</organism>
<feature type="transmembrane region" description="Helical" evidence="5">
    <location>
        <begin position="113"/>
        <end position="133"/>
    </location>
</feature>